<dbReference type="Proteomes" id="UP000016426">
    <property type="component" value="Unassembled WGS sequence"/>
</dbReference>
<dbReference type="RefSeq" id="WP_021476248.1">
    <property type="nucleotide sequence ID" value="NZ_AVPH01000113.1"/>
</dbReference>
<dbReference type="Pfam" id="PF04717">
    <property type="entry name" value="Phage_base_V"/>
    <property type="match status" value="1"/>
</dbReference>
<evidence type="ECO:0000313" key="3">
    <source>
        <dbReference type="Proteomes" id="UP000016426"/>
    </source>
</evidence>
<accession>A0ABP2XQA8</accession>
<name>A0ABP2XQA8_9NEIS</name>
<feature type="non-terminal residue" evidence="2">
    <location>
        <position position="1"/>
    </location>
</feature>
<feature type="domain" description="Gp5/Type VI secretion system Vgr protein OB-fold" evidence="1">
    <location>
        <begin position="66"/>
        <end position="138"/>
    </location>
</feature>
<evidence type="ECO:0000313" key="2">
    <source>
        <dbReference type="EMBL" id="ERE13940.1"/>
    </source>
</evidence>
<dbReference type="SUPFAM" id="SSF69255">
    <property type="entry name" value="gp5 N-terminal domain-like"/>
    <property type="match status" value="1"/>
</dbReference>
<proteinExistence type="predicted"/>
<evidence type="ECO:0000259" key="1">
    <source>
        <dbReference type="Pfam" id="PF04717"/>
    </source>
</evidence>
<dbReference type="InterPro" id="IPR006531">
    <property type="entry name" value="Gp5/Vgr_OB"/>
</dbReference>
<sequence>AGYPPAWVGQRIKMDKAPKSLQSECWVGGVHVTLDEQGLRSTLQLGLDPDRFDPPAPLPPPPLMIGVIQPYQDDPAALMRLPVKLMGVPGADNLAFARLATPLAGKDRGLYLPLQPNDEVVVGFLGNVWDWPVILGATHNPKQKPPFPYGQEMPKHGLVLEKDKQQLVFDAKDQSLILGNDTDTDLKLSKKDGLAARRGKDLLQLAKGATLKSPDNDLKLAGKSGEIKSDGALNIKVSSSVNIS</sequence>
<gene>
    <name evidence="2" type="ORF">O166_04240</name>
</gene>
<dbReference type="Gene3D" id="2.40.50.230">
    <property type="entry name" value="Gp5 N-terminal domain"/>
    <property type="match status" value="1"/>
</dbReference>
<reference evidence="2 3" key="1">
    <citation type="journal article" date="2013" name="Genome Announc.">
        <title>Genome Sequence of the Pigment-Producing Bacterium Pseudogulbenkiania ferrooxidans, Isolated from Loktak Lake.</title>
        <authorList>
            <person name="Puranik S."/>
            <person name="Talkal R."/>
            <person name="Qureshi A."/>
            <person name="Khardenavis A."/>
            <person name="Kapley A."/>
            <person name="Purohit H.J."/>
        </authorList>
    </citation>
    <scope>NUCLEOTIDE SEQUENCE [LARGE SCALE GENOMIC DNA]</scope>
    <source>
        <strain evidence="2 3">EGD-HP2</strain>
    </source>
</reference>
<organism evidence="2 3">
    <name type="scientific">Pseudogulbenkiania ferrooxidans EGD-HP2</name>
    <dbReference type="NCBI Taxonomy" id="1388764"/>
    <lineage>
        <taxon>Bacteria</taxon>
        <taxon>Pseudomonadati</taxon>
        <taxon>Pseudomonadota</taxon>
        <taxon>Betaproteobacteria</taxon>
        <taxon>Neisseriales</taxon>
        <taxon>Chromobacteriaceae</taxon>
        <taxon>Pseudogulbenkiania</taxon>
    </lineage>
</organism>
<comment type="caution">
    <text evidence="2">The sequence shown here is derived from an EMBL/GenBank/DDBJ whole genome shotgun (WGS) entry which is preliminary data.</text>
</comment>
<protein>
    <recommendedName>
        <fullName evidence="1">Gp5/Type VI secretion system Vgr protein OB-fold domain-containing protein</fullName>
    </recommendedName>
</protein>
<dbReference type="InterPro" id="IPR037026">
    <property type="entry name" value="Vgr_OB-fold_dom_sf"/>
</dbReference>
<keyword evidence="3" id="KW-1185">Reference proteome</keyword>
<dbReference type="EMBL" id="AVPH01000113">
    <property type="protein sequence ID" value="ERE13940.1"/>
    <property type="molecule type" value="Genomic_DNA"/>
</dbReference>